<accession>A0A058ZES3</accession>
<keyword evidence="2" id="KW-0521">NADP</keyword>
<dbReference type="Gene3D" id="3.40.50.720">
    <property type="entry name" value="NAD(P)-binding Rossmann-like Domain"/>
    <property type="match status" value="1"/>
</dbReference>
<proteinExistence type="inferred from homology"/>
<dbReference type="OrthoDB" id="10263291at2759"/>
<reference evidence="6" key="1">
    <citation type="submission" date="2013-04" db="EMBL/GenBank/DDBJ databases">
        <title>The Genome Sequence of Fonticula alba ATCC 38817.</title>
        <authorList>
            <consortium name="The Broad Institute Genomics Platform"/>
            <person name="Russ C."/>
            <person name="Cuomo C."/>
            <person name="Burger G."/>
            <person name="Gray M.W."/>
            <person name="Holland P.W.H."/>
            <person name="King N."/>
            <person name="Lang F.B.F."/>
            <person name="Roger A.J."/>
            <person name="Ruiz-Trillo I."/>
            <person name="Brown M."/>
            <person name="Walker B."/>
            <person name="Young S."/>
            <person name="Zeng Q."/>
            <person name="Gargeya S."/>
            <person name="Fitzgerald M."/>
            <person name="Haas B."/>
            <person name="Abouelleil A."/>
            <person name="Allen A.W."/>
            <person name="Alvarado L."/>
            <person name="Arachchi H.M."/>
            <person name="Berlin A.M."/>
            <person name="Chapman S.B."/>
            <person name="Gainer-Dewar J."/>
            <person name="Goldberg J."/>
            <person name="Griggs A."/>
            <person name="Gujja S."/>
            <person name="Hansen M."/>
            <person name="Howarth C."/>
            <person name="Imamovic A."/>
            <person name="Ireland A."/>
            <person name="Larimer J."/>
            <person name="McCowan C."/>
            <person name="Murphy C."/>
            <person name="Pearson M."/>
            <person name="Poon T.W."/>
            <person name="Priest M."/>
            <person name="Roberts A."/>
            <person name="Saif S."/>
            <person name="Shea T."/>
            <person name="Sisk P."/>
            <person name="Sykes S."/>
            <person name="Wortman J."/>
            <person name="Nusbaum C."/>
            <person name="Birren B."/>
        </authorList>
    </citation>
    <scope>NUCLEOTIDE SEQUENCE [LARGE SCALE GENOMIC DNA]</scope>
    <source>
        <strain evidence="6">ATCC 38817</strain>
    </source>
</reference>
<name>A0A058ZES3_FONAL</name>
<dbReference type="Gene3D" id="1.10.3730.10">
    <property type="entry name" value="ProC C-terminal domain-like"/>
    <property type="match status" value="1"/>
</dbReference>
<evidence type="ECO:0000313" key="7">
    <source>
        <dbReference type="Proteomes" id="UP000030693"/>
    </source>
</evidence>
<dbReference type="OMA" id="VWAVKPQ"/>
<dbReference type="eggNOG" id="KOG3124">
    <property type="taxonomic scope" value="Eukaryota"/>
</dbReference>
<evidence type="ECO:0000259" key="5">
    <source>
        <dbReference type="Pfam" id="PF14748"/>
    </source>
</evidence>
<protein>
    <submittedName>
        <fullName evidence="6">Pyrroline-5-carboxylate reductase</fullName>
    </submittedName>
</protein>
<feature type="domain" description="Pyrroline-5-carboxylate reductase dimerisation" evidence="5">
    <location>
        <begin position="270"/>
        <end position="316"/>
    </location>
</feature>
<dbReference type="InterPro" id="IPR008927">
    <property type="entry name" value="6-PGluconate_DH-like_C_sf"/>
</dbReference>
<evidence type="ECO:0000256" key="1">
    <source>
        <dbReference type="ARBA" id="ARBA00005525"/>
    </source>
</evidence>
<dbReference type="PANTHER" id="PTHR11645">
    <property type="entry name" value="PYRROLINE-5-CARBOXYLATE REDUCTASE"/>
    <property type="match status" value="1"/>
</dbReference>
<dbReference type="Proteomes" id="UP000030693">
    <property type="component" value="Unassembled WGS sequence"/>
</dbReference>
<dbReference type="HAMAP" id="MF_01925">
    <property type="entry name" value="P5C_reductase"/>
    <property type="match status" value="1"/>
</dbReference>
<organism evidence="6">
    <name type="scientific">Fonticula alba</name>
    <name type="common">Slime mold</name>
    <dbReference type="NCBI Taxonomy" id="691883"/>
    <lineage>
        <taxon>Eukaryota</taxon>
        <taxon>Rotosphaerida</taxon>
        <taxon>Fonticulaceae</taxon>
        <taxon>Fonticula</taxon>
    </lineage>
</organism>
<dbReference type="SUPFAM" id="SSF51735">
    <property type="entry name" value="NAD(P)-binding Rossmann-fold domains"/>
    <property type="match status" value="1"/>
</dbReference>
<gene>
    <name evidence="6" type="ORF">H696_00038</name>
</gene>
<evidence type="ECO:0000256" key="2">
    <source>
        <dbReference type="ARBA" id="ARBA00022857"/>
    </source>
</evidence>
<keyword evidence="7" id="KW-1185">Reference proteome</keyword>
<dbReference type="GO" id="GO:0055129">
    <property type="term" value="P:L-proline biosynthetic process"/>
    <property type="evidence" value="ECO:0007669"/>
    <property type="project" value="TreeGrafter"/>
</dbReference>
<dbReference type="SUPFAM" id="SSF48179">
    <property type="entry name" value="6-phosphogluconate dehydrogenase C-terminal domain-like"/>
    <property type="match status" value="1"/>
</dbReference>
<comment type="similarity">
    <text evidence="1">Belongs to the pyrroline-5-carboxylate reductase family.</text>
</comment>
<dbReference type="GO" id="GO:0004735">
    <property type="term" value="F:pyrroline-5-carboxylate reductase activity"/>
    <property type="evidence" value="ECO:0007669"/>
    <property type="project" value="InterPro"/>
</dbReference>
<dbReference type="InterPro" id="IPR029036">
    <property type="entry name" value="P5CR_dimer"/>
</dbReference>
<dbReference type="STRING" id="691883.A0A058ZES3"/>
<evidence type="ECO:0000259" key="4">
    <source>
        <dbReference type="Pfam" id="PF03807"/>
    </source>
</evidence>
<dbReference type="InterPro" id="IPR036291">
    <property type="entry name" value="NAD(P)-bd_dom_sf"/>
</dbReference>
<sequence>MSLSSAIGFIGGGQMATAIYRGLVRKGIRKAADLYVYDVNASARQAASTLGINAPSSAAIVAESTRVILICVKPDAVPTVLRDLRPNIGSGHLLISVAAGVTTRALEAAAGSGLGVFPSGGAEAEPDFKHTVSHPGPPRIVRVMPNTPSLVGEGATGISAGTNATGEDVELTRELFSAVGQAHVVDEKMLDAVTGLAGSGPAYALLFIEALADGGVFAGLPRPAARALAAQTVLGTARMVLTADGGGCSACGGVPAPAGAAPVCSCPPPPHTAELRDRVSSPAGTTVAGLKVLEDRGVRGAVISAVAAATDRARELGEIAQRETSGSQ</sequence>
<dbReference type="FunFam" id="1.10.3730.10:FF:000001">
    <property type="entry name" value="Pyrroline-5-carboxylate reductase"/>
    <property type="match status" value="1"/>
</dbReference>
<dbReference type="InterPro" id="IPR028939">
    <property type="entry name" value="P5C_Rdtase_cat_N"/>
</dbReference>
<evidence type="ECO:0000313" key="6">
    <source>
        <dbReference type="EMBL" id="KCV72446.1"/>
    </source>
</evidence>
<dbReference type="GeneID" id="20524763"/>
<dbReference type="AlphaFoldDB" id="A0A058ZES3"/>
<feature type="domain" description="Pyrroline-5-carboxylate reductase catalytic N-terminal" evidence="4">
    <location>
        <begin position="7"/>
        <end position="100"/>
    </location>
</feature>
<dbReference type="PANTHER" id="PTHR11645:SF0">
    <property type="entry name" value="PYRROLINE-5-CARBOXYLATE REDUCTASE 3"/>
    <property type="match status" value="1"/>
</dbReference>
<evidence type="ECO:0000256" key="3">
    <source>
        <dbReference type="ARBA" id="ARBA00023002"/>
    </source>
</evidence>
<keyword evidence="3" id="KW-0560">Oxidoreductase</keyword>
<dbReference type="InterPro" id="IPR000304">
    <property type="entry name" value="Pyrroline-COOH_reductase"/>
</dbReference>
<dbReference type="Pfam" id="PF14748">
    <property type="entry name" value="P5CR_dimer"/>
    <property type="match status" value="2"/>
</dbReference>
<dbReference type="Pfam" id="PF03807">
    <property type="entry name" value="F420_oxidored"/>
    <property type="match status" value="1"/>
</dbReference>
<dbReference type="RefSeq" id="XP_009492147.1">
    <property type="nucleotide sequence ID" value="XM_009493872.1"/>
</dbReference>
<feature type="domain" description="Pyrroline-5-carboxylate reductase dimerisation" evidence="5">
    <location>
        <begin position="187"/>
        <end position="242"/>
    </location>
</feature>
<dbReference type="EMBL" id="KB932201">
    <property type="protein sequence ID" value="KCV72446.1"/>
    <property type="molecule type" value="Genomic_DNA"/>
</dbReference>
<dbReference type="NCBIfam" id="TIGR00112">
    <property type="entry name" value="proC"/>
    <property type="match status" value="1"/>
</dbReference>